<proteinExistence type="predicted"/>
<dbReference type="Proteomes" id="UP000234632">
    <property type="component" value="Unassembled WGS sequence"/>
</dbReference>
<dbReference type="InterPro" id="IPR007061">
    <property type="entry name" value="MST-like"/>
</dbReference>
<dbReference type="InterPro" id="IPR034660">
    <property type="entry name" value="DinB/YfiT-like"/>
</dbReference>
<sequence>MPDAPWYPEDLESWPLRWVALHLVEECARHAGHADISRESLDGRTAYELDALADGARHPILQ</sequence>
<evidence type="ECO:0008006" key="3">
    <source>
        <dbReference type="Google" id="ProtNLM"/>
    </source>
</evidence>
<dbReference type="EMBL" id="LOMZ01000001">
    <property type="protein sequence ID" value="PLC11560.1"/>
    <property type="molecule type" value="Genomic_DNA"/>
</dbReference>
<dbReference type="Gene3D" id="1.20.120.450">
    <property type="entry name" value="dinb family like domain"/>
    <property type="match status" value="1"/>
</dbReference>
<evidence type="ECO:0000313" key="2">
    <source>
        <dbReference type="Proteomes" id="UP000234632"/>
    </source>
</evidence>
<dbReference type="SUPFAM" id="SSF109854">
    <property type="entry name" value="DinB/YfiT-like putative metalloenzymes"/>
    <property type="match status" value="1"/>
</dbReference>
<dbReference type="AlphaFoldDB" id="A0A2N4T005"/>
<comment type="caution">
    <text evidence="1">The sequence shown here is derived from an EMBL/GenBank/DDBJ whole genome shotgun (WGS) entry which is preliminary data.</text>
</comment>
<accession>A0A2N4T005</accession>
<organism evidence="1 2">
    <name type="scientific">Kocuria flava</name>
    <dbReference type="NCBI Taxonomy" id="446860"/>
    <lineage>
        <taxon>Bacteria</taxon>
        <taxon>Bacillati</taxon>
        <taxon>Actinomycetota</taxon>
        <taxon>Actinomycetes</taxon>
        <taxon>Micrococcales</taxon>
        <taxon>Micrococcaceae</taxon>
        <taxon>Kocuria</taxon>
    </lineage>
</organism>
<name>A0A2N4T005_9MICC</name>
<reference evidence="1 2" key="1">
    <citation type="submission" date="2015-12" db="EMBL/GenBank/DDBJ databases">
        <authorList>
            <person name="Shamseldin A."/>
            <person name="Moawad H."/>
            <person name="Abd El-Rahim W.M."/>
            <person name="Sadowsky M.J."/>
        </authorList>
    </citation>
    <scope>NUCLEOTIDE SEQUENCE [LARGE SCALE GENOMIC DNA]</scope>
    <source>
        <strain evidence="1 2">S43</strain>
    </source>
</reference>
<protein>
    <recommendedName>
        <fullName evidence="3">DUF664 domain-containing protein</fullName>
    </recommendedName>
</protein>
<dbReference type="Pfam" id="PF04978">
    <property type="entry name" value="MST"/>
    <property type="match status" value="1"/>
</dbReference>
<evidence type="ECO:0000313" key="1">
    <source>
        <dbReference type="EMBL" id="PLC11560.1"/>
    </source>
</evidence>
<gene>
    <name evidence="1" type="ORF">AUQ48_03995</name>
</gene>